<evidence type="ECO:0008006" key="4">
    <source>
        <dbReference type="Google" id="ProtNLM"/>
    </source>
</evidence>
<sequence length="181" mass="19288">MVVRMDITPYVDRLREQLLATAASASPEVAAAAERLTIALDPAVRLTMMEALAEASAEITRELPSGSVDVRLSGRSLDFIVELPATPTPPTAPTPPPPPTPPAPEDLDDGDVVRITLRLPENLKNRAEEQATKAGQSLNTWLVTTVRDAVAGRGEGAVRVDIDLSSLPFGSRGSRRMSGWA</sequence>
<evidence type="ECO:0000256" key="1">
    <source>
        <dbReference type="SAM" id="MobiDB-lite"/>
    </source>
</evidence>
<dbReference type="Gene3D" id="1.10.1220.10">
    <property type="entry name" value="Met repressor-like"/>
    <property type="match status" value="1"/>
</dbReference>
<evidence type="ECO:0000313" key="3">
    <source>
        <dbReference type="Proteomes" id="UP001240447"/>
    </source>
</evidence>
<dbReference type="RefSeq" id="WP_246360206.1">
    <property type="nucleotide sequence ID" value="NZ_CCXJ01000188.1"/>
</dbReference>
<gene>
    <name evidence="2" type="ORF">J2S59_001307</name>
</gene>
<feature type="region of interest" description="Disordered" evidence="1">
    <location>
        <begin position="83"/>
        <end position="109"/>
    </location>
</feature>
<name>A0ABT9NM45_9ACTN</name>
<dbReference type="Pfam" id="PF05534">
    <property type="entry name" value="HicB"/>
    <property type="match status" value="1"/>
</dbReference>
<feature type="compositionally biased region" description="Pro residues" evidence="1">
    <location>
        <begin position="86"/>
        <end position="104"/>
    </location>
</feature>
<keyword evidence="3" id="KW-1185">Reference proteome</keyword>
<dbReference type="InterPro" id="IPR010985">
    <property type="entry name" value="Ribbon_hlx_hlx"/>
</dbReference>
<dbReference type="EMBL" id="JAUSQM010000001">
    <property type="protein sequence ID" value="MDP9821498.1"/>
    <property type="molecule type" value="Genomic_DNA"/>
</dbReference>
<organism evidence="2 3">
    <name type="scientific">Nocardioides massiliensis</name>
    <dbReference type="NCBI Taxonomy" id="1325935"/>
    <lineage>
        <taxon>Bacteria</taxon>
        <taxon>Bacillati</taxon>
        <taxon>Actinomycetota</taxon>
        <taxon>Actinomycetes</taxon>
        <taxon>Propionibacteriales</taxon>
        <taxon>Nocardioidaceae</taxon>
        <taxon>Nocardioides</taxon>
    </lineage>
</organism>
<reference evidence="2 3" key="1">
    <citation type="submission" date="2023-07" db="EMBL/GenBank/DDBJ databases">
        <title>Sequencing the genomes of 1000 actinobacteria strains.</title>
        <authorList>
            <person name="Klenk H.-P."/>
        </authorList>
    </citation>
    <scope>NUCLEOTIDE SEQUENCE [LARGE SCALE GENOMIC DNA]</scope>
    <source>
        <strain evidence="2 3">GD13</strain>
    </source>
</reference>
<dbReference type="SUPFAM" id="SSF47598">
    <property type="entry name" value="Ribbon-helix-helix"/>
    <property type="match status" value="1"/>
</dbReference>
<comment type="caution">
    <text evidence="2">The sequence shown here is derived from an EMBL/GenBank/DDBJ whole genome shotgun (WGS) entry which is preliminary data.</text>
</comment>
<protein>
    <recommendedName>
        <fullName evidence="4">Toxin-antitoxin system HicB family antitoxin</fullName>
    </recommendedName>
</protein>
<dbReference type="InterPro" id="IPR013321">
    <property type="entry name" value="Arc_rbn_hlx_hlx"/>
</dbReference>
<dbReference type="InterPro" id="IPR008651">
    <property type="entry name" value="Uncharacterised_HicB"/>
</dbReference>
<dbReference type="Proteomes" id="UP001240447">
    <property type="component" value="Unassembled WGS sequence"/>
</dbReference>
<proteinExistence type="predicted"/>
<accession>A0ABT9NM45</accession>
<evidence type="ECO:0000313" key="2">
    <source>
        <dbReference type="EMBL" id="MDP9821498.1"/>
    </source>
</evidence>